<evidence type="ECO:0000259" key="1">
    <source>
        <dbReference type="SMART" id="SM00579"/>
    </source>
</evidence>
<dbReference type="STRING" id="72664.V4LB48"/>
<dbReference type="InterPro" id="IPR006566">
    <property type="entry name" value="FBD"/>
</dbReference>
<dbReference type="InterPro" id="IPR036047">
    <property type="entry name" value="F-box-like_dom_sf"/>
</dbReference>
<dbReference type="InterPro" id="IPR053781">
    <property type="entry name" value="F-box_AtFBL13-like"/>
</dbReference>
<dbReference type="InterPro" id="IPR001810">
    <property type="entry name" value="F-box_dom"/>
</dbReference>
<dbReference type="Proteomes" id="UP000030689">
    <property type="component" value="Unassembled WGS sequence"/>
</dbReference>
<dbReference type="Pfam" id="PF00646">
    <property type="entry name" value="F-box"/>
    <property type="match status" value="1"/>
</dbReference>
<accession>V4LB48</accession>
<dbReference type="PANTHER" id="PTHR31900">
    <property type="entry name" value="F-BOX/RNI SUPERFAMILY PROTEIN-RELATED"/>
    <property type="match status" value="1"/>
</dbReference>
<name>V4LB48_EUTSA</name>
<dbReference type="InterPro" id="IPR050232">
    <property type="entry name" value="FBL13/AtMIF1-like"/>
</dbReference>
<dbReference type="CDD" id="cd22160">
    <property type="entry name" value="F-box_AtFBL13-like"/>
    <property type="match status" value="1"/>
</dbReference>
<dbReference type="Gramene" id="ESQ39592">
    <property type="protein sequence ID" value="ESQ39592"/>
    <property type="gene ID" value="EUTSA_v10000888mg"/>
</dbReference>
<sequence>MGCDRISELPDILLTQILLNLPTKDSVKTSVLSKRWEFLWLSVPGLDLKVKDFPSRGKGLESFIDKFLNLNQESRMQKFKIEYKKFEDEQLVWIATAIDRGVQHLDVETGIGPDMPHNFYKSNTLVSLKLVTIGIVDPGFVVSLPCLKIMHFEDIVYDDEPLIIEKLISGCPVLVDLTVIRRTELSDVLRFLRVRSQTLKRFRLTFKYLLFSKEYSVEIDAPRLEYLSFKDNQSDLIVIKNLNSLSMIDIDTEFVVNFGGSPLEPEDLRKRDTIRDFLTGISIVRHMIISQPTLEVLYVYSKLGPIPKFPNLYRLDAALSSSLLQFLPAFLECCPNLKNLILDFAVSAQPEQSELSYVPQCLSLTLESVEIKQLIMREETGIKLVNYFLKNSAVLKKFTVRFTDSPMTIQELDICKDIYKSILTFTKRSRSCQVFVY</sequence>
<organism evidence="2 3">
    <name type="scientific">Eutrema salsugineum</name>
    <name type="common">Saltwater cress</name>
    <name type="synonym">Sisymbrium salsugineum</name>
    <dbReference type="NCBI Taxonomy" id="72664"/>
    <lineage>
        <taxon>Eukaryota</taxon>
        <taxon>Viridiplantae</taxon>
        <taxon>Streptophyta</taxon>
        <taxon>Embryophyta</taxon>
        <taxon>Tracheophyta</taxon>
        <taxon>Spermatophyta</taxon>
        <taxon>Magnoliopsida</taxon>
        <taxon>eudicotyledons</taxon>
        <taxon>Gunneridae</taxon>
        <taxon>Pentapetalae</taxon>
        <taxon>rosids</taxon>
        <taxon>malvids</taxon>
        <taxon>Brassicales</taxon>
        <taxon>Brassicaceae</taxon>
        <taxon>Eutremeae</taxon>
        <taxon>Eutrema</taxon>
    </lineage>
</organism>
<evidence type="ECO:0000313" key="2">
    <source>
        <dbReference type="EMBL" id="ESQ39592.1"/>
    </source>
</evidence>
<dbReference type="SUPFAM" id="SSF81383">
    <property type="entry name" value="F-box domain"/>
    <property type="match status" value="1"/>
</dbReference>
<keyword evidence="3" id="KW-1185">Reference proteome</keyword>
<dbReference type="SUPFAM" id="SSF52047">
    <property type="entry name" value="RNI-like"/>
    <property type="match status" value="1"/>
</dbReference>
<dbReference type="InterPro" id="IPR032675">
    <property type="entry name" value="LRR_dom_sf"/>
</dbReference>
<dbReference type="OrthoDB" id="1298252at2759"/>
<reference evidence="2 3" key="1">
    <citation type="journal article" date="2013" name="Front. Plant Sci.">
        <title>The Reference Genome of the Halophytic Plant Eutrema salsugineum.</title>
        <authorList>
            <person name="Yang R."/>
            <person name="Jarvis D.E."/>
            <person name="Chen H."/>
            <person name="Beilstein M.A."/>
            <person name="Grimwood J."/>
            <person name="Jenkins J."/>
            <person name="Shu S."/>
            <person name="Prochnik S."/>
            <person name="Xin M."/>
            <person name="Ma C."/>
            <person name="Schmutz J."/>
            <person name="Wing R.A."/>
            <person name="Mitchell-Olds T."/>
            <person name="Schumaker K.S."/>
            <person name="Wang X."/>
        </authorList>
    </citation>
    <scope>NUCLEOTIDE SEQUENCE [LARGE SCALE GENOMIC DNA]</scope>
</reference>
<dbReference type="PANTHER" id="PTHR31900:SF33">
    <property type="entry name" value="PROTEIN WITH RNI-LIKE_FBD-LIKE DOMAIN"/>
    <property type="match status" value="1"/>
</dbReference>
<dbReference type="Pfam" id="PF08387">
    <property type="entry name" value="FBD"/>
    <property type="match status" value="1"/>
</dbReference>
<dbReference type="AlphaFoldDB" id="V4LB48"/>
<protein>
    <recommendedName>
        <fullName evidence="1">FBD domain-containing protein</fullName>
    </recommendedName>
</protein>
<dbReference type="KEGG" id="eus:EUTSA_v10000888mg"/>
<dbReference type="SMART" id="SM00579">
    <property type="entry name" value="FBD"/>
    <property type="match status" value="1"/>
</dbReference>
<dbReference type="Pfam" id="PF24758">
    <property type="entry name" value="LRR_At5g56370"/>
    <property type="match status" value="1"/>
</dbReference>
<feature type="domain" description="FBD" evidence="1">
    <location>
        <begin position="360"/>
        <end position="437"/>
    </location>
</feature>
<evidence type="ECO:0000313" key="3">
    <source>
        <dbReference type="Proteomes" id="UP000030689"/>
    </source>
</evidence>
<dbReference type="OMA" id="GCEIINH"/>
<dbReference type="InterPro" id="IPR055411">
    <property type="entry name" value="LRR_FXL15/At3g58940/PEG3-like"/>
</dbReference>
<gene>
    <name evidence="2" type="ORF">EUTSA_v10000888mg</name>
</gene>
<dbReference type="EMBL" id="KI517465">
    <property type="protein sequence ID" value="ESQ39592.1"/>
    <property type="molecule type" value="Genomic_DNA"/>
</dbReference>
<proteinExistence type="predicted"/>
<dbReference type="Gene3D" id="3.80.10.10">
    <property type="entry name" value="Ribonuclease Inhibitor"/>
    <property type="match status" value="1"/>
</dbReference>